<keyword evidence="4" id="KW-0444">Lipid biosynthesis</keyword>
<organism evidence="6">
    <name type="scientific">uncultured Thermomicrobiales bacterium</name>
    <dbReference type="NCBI Taxonomy" id="1645740"/>
    <lineage>
        <taxon>Bacteria</taxon>
        <taxon>Pseudomonadati</taxon>
        <taxon>Thermomicrobiota</taxon>
        <taxon>Thermomicrobia</taxon>
        <taxon>Thermomicrobiales</taxon>
        <taxon>environmental samples</taxon>
    </lineage>
</organism>
<keyword evidence="3 4" id="KW-0092">Biotin</keyword>
<reference evidence="6" key="1">
    <citation type="submission" date="2020-02" db="EMBL/GenBank/DDBJ databases">
        <authorList>
            <person name="Meier V. D."/>
        </authorList>
    </citation>
    <scope>NUCLEOTIDE SEQUENCE</scope>
    <source>
        <strain evidence="6">AVDCRST_MAG87</strain>
    </source>
</reference>
<dbReference type="InterPro" id="IPR001249">
    <property type="entry name" value="AcCoA_biotinCC"/>
</dbReference>
<dbReference type="UniPathway" id="UPA00094"/>
<dbReference type="AlphaFoldDB" id="A0A6J4UEI6"/>
<comment type="function">
    <text evidence="1 4">This protein is a component of the acetyl coenzyme A carboxylase complex; first, biotin carboxylase catalyzes the carboxylation of the carrier protein and then the transcarboxylase transfers the carboxyl group to form malonyl-CoA.</text>
</comment>
<evidence type="ECO:0000259" key="5">
    <source>
        <dbReference type="PROSITE" id="PS50968"/>
    </source>
</evidence>
<dbReference type="CDD" id="cd06850">
    <property type="entry name" value="biotinyl_domain"/>
    <property type="match status" value="1"/>
</dbReference>
<evidence type="ECO:0000256" key="3">
    <source>
        <dbReference type="ARBA" id="ARBA00023267"/>
    </source>
</evidence>
<dbReference type="InterPro" id="IPR050709">
    <property type="entry name" value="Biotin_Carboxyl_Carrier/Decarb"/>
</dbReference>
<evidence type="ECO:0000256" key="4">
    <source>
        <dbReference type="RuleBase" id="RU364072"/>
    </source>
</evidence>
<dbReference type="PANTHER" id="PTHR45266">
    <property type="entry name" value="OXALOACETATE DECARBOXYLASE ALPHA CHAIN"/>
    <property type="match status" value="1"/>
</dbReference>
<name>A0A6J4UEI6_9BACT</name>
<evidence type="ECO:0000256" key="2">
    <source>
        <dbReference type="ARBA" id="ARBA00017562"/>
    </source>
</evidence>
<gene>
    <name evidence="6" type="ORF">AVDCRST_MAG87-639</name>
</gene>
<evidence type="ECO:0000313" key="6">
    <source>
        <dbReference type="EMBL" id="CAA9548072.1"/>
    </source>
</evidence>
<dbReference type="EMBL" id="CADCWJ010000156">
    <property type="protein sequence ID" value="CAA9548072.1"/>
    <property type="molecule type" value="Genomic_DNA"/>
</dbReference>
<dbReference type="PANTHER" id="PTHR45266:SF3">
    <property type="entry name" value="OXALOACETATE DECARBOXYLASE ALPHA CHAIN"/>
    <property type="match status" value="1"/>
</dbReference>
<dbReference type="NCBIfam" id="TIGR00531">
    <property type="entry name" value="BCCP"/>
    <property type="match status" value="1"/>
</dbReference>
<dbReference type="GO" id="GO:0006633">
    <property type="term" value="P:fatty acid biosynthetic process"/>
    <property type="evidence" value="ECO:0007669"/>
    <property type="project" value="UniProtKB-UniPathway"/>
</dbReference>
<evidence type="ECO:0000256" key="1">
    <source>
        <dbReference type="ARBA" id="ARBA00003761"/>
    </source>
</evidence>
<dbReference type="PRINTS" id="PR01071">
    <property type="entry name" value="ACOABIOTINCC"/>
</dbReference>
<keyword evidence="4" id="KW-0275">Fatty acid biosynthesis</keyword>
<dbReference type="GO" id="GO:0009317">
    <property type="term" value="C:acetyl-CoA carboxylase complex"/>
    <property type="evidence" value="ECO:0007669"/>
    <property type="project" value="InterPro"/>
</dbReference>
<keyword evidence="4" id="KW-0276">Fatty acid metabolism</keyword>
<dbReference type="PROSITE" id="PS50968">
    <property type="entry name" value="BIOTINYL_LIPOYL"/>
    <property type="match status" value="1"/>
</dbReference>
<accession>A0A6J4UEI6</accession>
<proteinExistence type="predicted"/>
<dbReference type="InterPro" id="IPR011053">
    <property type="entry name" value="Single_hybrid_motif"/>
</dbReference>
<dbReference type="SUPFAM" id="SSF51230">
    <property type="entry name" value="Single hybrid motif"/>
    <property type="match status" value="1"/>
</dbReference>
<sequence>MDGSTGVPADGERVSSTADQLIGAVRELISLMGKGGITELDLSTGEVSIRLRGGAGANGGALPSHLPPTSAGDTAAPDVPEGHVVTAPMIGTYYAAPSPGDAPFVQIGDEVEVGQAIGIIEAMKIMNEIIADRSGIVLDVLVENAQPVEYGSPLLRLGEQSGMLA</sequence>
<feature type="domain" description="Lipoyl-binding" evidence="5">
    <location>
        <begin position="82"/>
        <end position="158"/>
    </location>
</feature>
<comment type="pathway">
    <text evidence="4">Lipid metabolism; fatty acid biosynthesis.</text>
</comment>
<dbReference type="Pfam" id="PF00364">
    <property type="entry name" value="Biotin_lipoyl"/>
    <property type="match status" value="1"/>
</dbReference>
<dbReference type="GO" id="GO:0003989">
    <property type="term" value="F:acetyl-CoA carboxylase activity"/>
    <property type="evidence" value="ECO:0007669"/>
    <property type="project" value="InterPro"/>
</dbReference>
<protein>
    <recommendedName>
        <fullName evidence="2 4">Biotin carboxyl carrier protein of acetyl-CoA carboxylase</fullName>
    </recommendedName>
</protein>
<dbReference type="Gene3D" id="2.40.50.100">
    <property type="match status" value="1"/>
</dbReference>
<dbReference type="InterPro" id="IPR000089">
    <property type="entry name" value="Biotin_lipoyl"/>
</dbReference>
<keyword evidence="4" id="KW-0443">Lipid metabolism</keyword>